<dbReference type="Gene3D" id="2.60.40.10">
    <property type="entry name" value="Immunoglobulins"/>
    <property type="match status" value="1"/>
</dbReference>
<evidence type="ECO:0000256" key="4">
    <source>
        <dbReference type="SAM" id="Phobius"/>
    </source>
</evidence>
<dbReference type="InterPro" id="IPR036179">
    <property type="entry name" value="Ig-like_dom_sf"/>
</dbReference>
<dbReference type="InterPro" id="IPR013106">
    <property type="entry name" value="Ig_V-set"/>
</dbReference>
<comment type="caution">
    <text evidence="6">The sequence shown here is derived from an EMBL/GenBank/DDBJ whole genome shotgun (WGS) entry which is preliminary data.</text>
</comment>
<dbReference type="SMART" id="SM00409">
    <property type="entry name" value="IG"/>
    <property type="match status" value="1"/>
</dbReference>
<keyword evidence="2 4" id="KW-0812">Transmembrane</keyword>
<dbReference type="InterPro" id="IPR003599">
    <property type="entry name" value="Ig_sub"/>
</dbReference>
<feature type="transmembrane region" description="Helical" evidence="4">
    <location>
        <begin position="142"/>
        <end position="165"/>
    </location>
</feature>
<feature type="non-terminal residue" evidence="6">
    <location>
        <position position="1"/>
    </location>
</feature>
<feature type="non-terminal residue" evidence="6">
    <location>
        <position position="256"/>
    </location>
</feature>
<evidence type="ECO:0000256" key="2">
    <source>
        <dbReference type="ARBA" id="ARBA00022692"/>
    </source>
</evidence>
<dbReference type="AlphaFoldDB" id="A0A7L3VFZ1"/>
<dbReference type="GO" id="GO:0005886">
    <property type="term" value="C:plasma membrane"/>
    <property type="evidence" value="ECO:0007669"/>
    <property type="project" value="TreeGrafter"/>
</dbReference>
<dbReference type="SMART" id="SM00406">
    <property type="entry name" value="IGv"/>
    <property type="match status" value="1"/>
</dbReference>
<name>A0A7L3VFZ1_MOLAT</name>
<dbReference type="GO" id="GO:0004888">
    <property type="term" value="F:transmembrane signaling receptor activity"/>
    <property type="evidence" value="ECO:0007669"/>
    <property type="project" value="TreeGrafter"/>
</dbReference>
<dbReference type="SUPFAM" id="SSF48726">
    <property type="entry name" value="Immunoglobulin"/>
    <property type="match status" value="1"/>
</dbReference>
<accession>A0A7L3VFZ1</accession>
<protein>
    <submittedName>
        <fullName evidence="6">CLM7 protein</fullName>
    </submittedName>
</protein>
<keyword evidence="4" id="KW-1133">Transmembrane helix</keyword>
<feature type="domain" description="Ig-like" evidence="5">
    <location>
        <begin position="6"/>
        <end position="109"/>
    </location>
</feature>
<organism evidence="6 7">
    <name type="scientific">Molothrus ater</name>
    <name type="common">Brown-headed cowbird</name>
    <dbReference type="NCBI Taxonomy" id="84834"/>
    <lineage>
        <taxon>Eukaryota</taxon>
        <taxon>Metazoa</taxon>
        <taxon>Chordata</taxon>
        <taxon>Craniata</taxon>
        <taxon>Vertebrata</taxon>
        <taxon>Euteleostomi</taxon>
        <taxon>Archelosauria</taxon>
        <taxon>Archosauria</taxon>
        <taxon>Dinosauria</taxon>
        <taxon>Saurischia</taxon>
        <taxon>Theropoda</taxon>
        <taxon>Coelurosauria</taxon>
        <taxon>Aves</taxon>
        <taxon>Neognathae</taxon>
        <taxon>Neoaves</taxon>
        <taxon>Telluraves</taxon>
        <taxon>Australaves</taxon>
        <taxon>Passeriformes</taxon>
        <taxon>Passeroidea</taxon>
        <taxon>Icteridae</taxon>
        <taxon>Molothrus</taxon>
    </lineage>
</organism>
<proteinExistence type="predicted"/>
<reference evidence="6 7" key="1">
    <citation type="submission" date="2019-09" db="EMBL/GenBank/DDBJ databases">
        <title>Bird 10,000 Genomes (B10K) Project - Family phase.</title>
        <authorList>
            <person name="Zhang G."/>
        </authorList>
    </citation>
    <scope>NUCLEOTIDE SEQUENCE [LARGE SCALE GENOMIC DNA]</scope>
    <source>
        <strain evidence="6">OUT-0049</strain>
        <tissue evidence="6">Muscle</tissue>
    </source>
</reference>
<dbReference type="EMBL" id="VZUF01142824">
    <property type="protein sequence ID" value="NXV62681.1"/>
    <property type="molecule type" value="Genomic_DNA"/>
</dbReference>
<keyword evidence="7" id="KW-1185">Reference proteome</keyword>
<dbReference type="InterPro" id="IPR007110">
    <property type="entry name" value="Ig-like_dom"/>
</dbReference>
<dbReference type="Pfam" id="PF07686">
    <property type="entry name" value="V-set"/>
    <property type="match status" value="1"/>
</dbReference>
<dbReference type="PANTHER" id="PTHR11860:SF87">
    <property type="entry name" value="CMRF35-LIKE MOLECULE 8"/>
    <property type="match status" value="1"/>
</dbReference>
<evidence type="ECO:0000256" key="3">
    <source>
        <dbReference type="ARBA" id="ARBA00023136"/>
    </source>
</evidence>
<evidence type="ECO:0000313" key="7">
    <source>
        <dbReference type="Proteomes" id="UP000553862"/>
    </source>
</evidence>
<dbReference type="InterPro" id="IPR013783">
    <property type="entry name" value="Ig-like_fold"/>
</dbReference>
<keyword evidence="3 4" id="KW-0472">Membrane</keyword>
<evidence type="ECO:0000259" key="5">
    <source>
        <dbReference type="PROSITE" id="PS50835"/>
    </source>
</evidence>
<gene>
    <name evidence="6" type="primary">Cd300lb</name>
    <name evidence="6" type="ORF">MOLATE_R13992</name>
</gene>
<sequence length="256" mass="28711">LHGQAPEAQRRREGDTLHIQCPYAASTTGQQIKYWCLSRGNRGNQEVLYVRSYEETKQSQDGRIKIKDNKANKTVSVTMTGLKAEDSGTYFCAAYYSCSYGYEKLKTISLMVFRADILGVLQGPRGSQPRSQATSLCSGNTFLILSVVLLFLLLLALLTSTALAVRYYRLLLRTGTWGWECPRVFLFFSQPGRTGRRESSQDGSKGPAYINLDVQSRASPEDPLYCNVEPSQAPRNPQHVEYAIIAFNQSPRTSRE</sequence>
<dbReference type="PROSITE" id="PS50835">
    <property type="entry name" value="IG_LIKE"/>
    <property type="match status" value="1"/>
</dbReference>
<dbReference type="InterPro" id="IPR050671">
    <property type="entry name" value="CD300_family_receptors"/>
</dbReference>
<comment type="subcellular location">
    <subcellularLocation>
        <location evidence="1">Membrane</location>
    </subcellularLocation>
</comment>
<dbReference type="PANTHER" id="PTHR11860">
    <property type="entry name" value="POLYMERIC-IMMUNOGLOBULIN RECEPTOR"/>
    <property type="match status" value="1"/>
</dbReference>
<evidence type="ECO:0000313" key="6">
    <source>
        <dbReference type="EMBL" id="NXV62681.1"/>
    </source>
</evidence>
<dbReference type="Proteomes" id="UP000553862">
    <property type="component" value="Unassembled WGS sequence"/>
</dbReference>
<evidence type="ECO:0000256" key="1">
    <source>
        <dbReference type="ARBA" id="ARBA00004370"/>
    </source>
</evidence>